<dbReference type="Proteomes" id="UP000186817">
    <property type="component" value="Unassembled WGS sequence"/>
</dbReference>
<gene>
    <name evidence="1" type="ORF">AK812_SmicGene41987</name>
</gene>
<name>A0A1Q9C4Q2_SYMMI</name>
<accession>A0A1Q9C4Q2</accession>
<reference evidence="1 2" key="1">
    <citation type="submission" date="2016-02" db="EMBL/GenBank/DDBJ databases">
        <title>Genome analysis of coral dinoflagellate symbionts highlights evolutionary adaptations to a symbiotic lifestyle.</title>
        <authorList>
            <person name="Aranda M."/>
            <person name="Li Y."/>
            <person name="Liew Y.J."/>
            <person name="Baumgarten S."/>
            <person name="Simakov O."/>
            <person name="Wilson M."/>
            <person name="Piel J."/>
            <person name="Ashoor H."/>
            <person name="Bougouffa S."/>
            <person name="Bajic V.B."/>
            <person name="Ryu T."/>
            <person name="Ravasi T."/>
            <person name="Bayer T."/>
            <person name="Micklem G."/>
            <person name="Kim H."/>
            <person name="Bhak J."/>
            <person name="Lajeunesse T.C."/>
            <person name="Voolstra C.R."/>
        </authorList>
    </citation>
    <scope>NUCLEOTIDE SEQUENCE [LARGE SCALE GENOMIC DNA]</scope>
    <source>
        <strain evidence="1 2">CCMP2467</strain>
    </source>
</reference>
<dbReference type="EMBL" id="LSRX01001693">
    <property type="protein sequence ID" value="OLP77902.1"/>
    <property type="molecule type" value="Genomic_DNA"/>
</dbReference>
<protein>
    <submittedName>
        <fullName evidence="1">Uncharacterized protein</fullName>
    </submittedName>
</protein>
<keyword evidence="2" id="KW-1185">Reference proteome</keyword>
<sequence>MSGEELKEIDLDAFFRPRTEAEKAQTPAKTFPDTAWNLPGVAESFPSPFTGRLTLLHRFDRRKAFEASGSRPLSSPGLSSSELASRLVLQAPPKGLFLEEAERLEMSALLARSDRPAVKVCPCQNVNACVRGVWFKRFRRSQWQEAV</sequence>
<dbReference type="OrthoDB" id="10397065at2759"/>
<proteinExistence type="predicted"/>
<dbReference type="AlphaFoldDB" id="A0A1Q9C4Q2"/>
<evidence type="ECO:0000313" key="1">
    <source>
        <dbReference type="EMBL" id="OLP77902.1"/>
    </source>
</evidence>
<organism evidence="1 2">
    <name type="scientific">Symbiodinium microadriaticum</name>
    <name type="common">Dinoflagellate</name>
    <name type="synonym">Zooxanthella microadriatica</name>
    <dbReference type="NCBI Taxonomy" id="2951"/>
    <lineage>
        <taxon>Eukaryota</taxon>
        <taxon>Sar</taxon>
        <taxon>Alveolata</taxon>
        <taxon>Dinophyceae</taxon>
        <taxon>Suessiales</taxon>
        <taxon>Symbiodiniaceae</taxon>
        <taxon>Symbiodinium</taxon>
    </lineage>
</organism>
<comment type="caution">
    <text evidence="1">The sequence shown here is derived from an EMBL/GenBank/DDBJ whole genome shotgun (WGS) entry which is preliminary data.</text>
</comment>
<evidence type="ECO:0000313" key="2">
    <source>
        <dbReference type="Proteomes" id="UP000186817"/>
    </source>
</evidence>